<dbReference type="Gene3D" id="3.40.50.300">
    <property type="entry name" value="P-loop containing nucleotide triphosphate hydrolases"/>
    <property type="match status" value="1"/>
</dbReference>
<evidence type="ECO:0000313" key="3">
    <source>
        <dbReference type="Proteomes" id="UP000006052"/>
    </source>
</evidence>
<dbReference type="InterPro" id="IPR027417">
    <property type="entry name" value="P-loop_NTPase"/>
</dbReference>
<evidence type="ECO:0000313" key="2">
    <source>
        <dbReference type="EMBL" id="AFL78451.1"/>
    </source>
</evidence>
<organism evidence="2 3">
    <name type="scientific">Alistipes finegoldii (strain DSM 17242 / JCM 16770 / CCUG 46020 / CIP 107999 / KCTC 15236 / AHN 2437)</name>
    <dbReference type="NCBI Taxonomy" id="679935"/>
    <lineage>
        <taxon>Bacteria</taxon>
        <taxon>Pseudomonadati</taxon>
        <taxon>Bacteroidota</taxon>
        <taxon>Bacteroidia</taxon>
        <taxon>Bacteroidales</taxon>
        <taxon>Rikenellaceae</taxon>
        <taxon>Alistipes</taxon>
    </lineage>
</organism>
<dbReference type="CDD" id="cd02042">
    <property type="entry name" value="ParAB_family"/>
    <property type="match status" value="1"/>
</dbReference>
<dbReference type="Pfam" id="PF01656">
    <property type="entry name" value="CbiA"/>
    <property type="match status" value="1"/>
</dbReference>
<protein>
    <submittedName>
        <fullName evidence="2">ATPase involved in chromosome partitioning</fullName>
    </submittedName>
</protein>
<dbReference type="Proteomes" id="UP000006052">
    <property type="component" value="Chromosome"/>
</dbReference>
<reference evidence="3" key="1">
    <citation type="journal article" date="2013" name="Stand. Genomic Sci.">
        <title>Complete genome sequence of the bile-resistant pigment-producing anaerobe Alistipes finegoldii type strain (AHN2437(T)).</title>
        <authorList>
            <person name="Mavromatis K."/>
            <person name="Stackebrandt E."/>
            <person name="Munk C."/>
            <person name="Lapidus A."/>
            <person name="Nolan M."/>
            <person name="Lucas S."/>
            <person name="Hammon N."/>
            <person name="Deshpande S."/>
            <person name="Cheng J.F."/>
            <person name="Tapia R."/>
            <person name="Goodwin L.A."/>
            <person name="Pitluck S."/>
            <person name="Liolios K."/>
            <person name="Pagani I."/>
            <person name="Ivanova N."/>
            <person name="Mikhailova N."/>
            <person name="Huntemann M."/>
            <person name="Pati A."/>
            <person name="Chen A."/>
            <person name="Palaniappan K."/>
            <person name="Land M."/>
            <person name="Hauser L."/>
            <person name="Rohde M."/>
            <person name="Gronow S."/>
            <person name="Goker M."/>
            <person name="Detter J.C."/>
            <person name="Bristow J."/>
            <person name="Eisen J.A."/>
            <person name="Markowitz V."/>
            <person name="Hugenholtz P."/>
            <person name="Kyrpides N.C."/>
            <person name="Klenk H.P."/>
            <person name="Woyke T."/>
        </authorList>
    </citation>
    <scope>NUCLEOTIDE SEQUENCE</scope>
    <source>
        <strain evidence="3">DSM 17242 / JCM 16770 / AHN 2437 / CCUG 46020 / CIP 107999</strain>
    </source>
</reference>
<dbReference type="eggNOG" id="COG1192">
    <property type="taxonomic scope" value="Bacteria"/>
</dbReference>
<dbReference type="AlphaFoldDB" id="I3YN83"/>
<dbReference type="PATRIC" id="fig|679935.3.peg.2080"/>
<dbReference type="EMBL" id="CP003274">
    <property type="protein sequence ID" value="AFL78451.1"/>
    <property type="molecule type" value="Genomic_DNA"/>
</dbReference>
<gene>
    <name evidence="2" type="ordered locus">Alfi_2163</name>
</gene>
<dbReference type="RefSeq" id="WP_014775797.1">
    <property type="nucleotide sequence ID" value="NC_018011.1"/>
</dbReference>
<dbReference type="STRING" id="679935.Alfi_2163"/>
<dbReference type="GeneID" id="79838850"/>
<dbReference type="SUPFAM" id="SSF52540">
    <property type="entry name" value="P-loop containing nucleoside triphosphate hydrolases"/>
    <property type="match status" value="1"/>
</dbReference>
<dbReference type="KEGG" id="afd:Alfi_2163"/>
<dbReference type="PANTHER" id="PTHR13696:SF52">
    <property type="entry name" value="PARA FAMILY PROTEIN CT_582"/>
    <property type="match status" value="1"/>
</dbReference>
<evidence type="ECO:0000259" key="1">
    <source>
        <dbReference type="Pfam" id="PF01656"/>
    </source>
</evidence>
<dbReference type="PANTHER" id="PTHR13696">
    <property type="entry name" value="P-LOOP CONTAINING NUCLEOSIDE TRIPHOSPHATE HYDROLASE"/>
    <property type="match status" value="1"/>
</dbReference>
<dbReference type="InterPro" id="IPR002586">
    <property type="entry name" value="CobQ/CobB/MinD/ParA_Nub-bd_dom"/>
</dbReference>
<name>I3YN83_ALIFI</name>
<proteinExistence type="predicted"/>
<accession>I3YN83</accession>
<sequence length="254" mass="29105">MKNKPHFISICSQKGGVGKSTFTILLAGMLHYRLGRRVVVADCDYPQWSILEQRRRELEILDRSDYYKLMMIRQYKATGRKIWPVLECRAATALTTVKTFLDSTDEEYDYVFFDLPGTTATKGVLPLIAGLERIFIPLKADKMIMESSVTFARTIAESFIPSEKSEIKGVHLFWSMIDRRERTPLYDLYEKALAAFGLPMMQTNIPQRLRFSKELRPEGGAICRSTLFPGERSFVAECCLDSLCAEICKIVEEE</sequence>
<feature type="domain" description="CobQ/CobB/MinD/ParA nucleotide binding" evidence="1">
    <location>
        <begin position="8"/>
        <end position="139"/>
    </location>
</feature>
<dbReference type="HOGENOM" id="CLU_068207_0_0_10"/>
<dbReference type="InterPro" id="IPR050678">
    <property type="entry name" value="DNA_Partitioning_ATPase"/>
</dbReference>